<evidence type="ECO:0000313" key="2">
    <source>
        <dbReference type="Proteomes" id="UP000245790"/>
    </source>
</evidence>
<dbReference type="EMBL" id="QGGU01000005">
    <property type="protein sequence ID" value="PWK51738.1"/>
    <property type="molecule type" value="Genomic_DNA"/>
</dbReference>
<gene>
    <name evidence="1" type="ORF">C8D97_10553</name>
</gene>
<evidence type="ECO:0000313" key="1">
    <source>
        <dbReference type="EMBL" id="PWK51738.1"/>
    </source>
</evidence>
<sequence length="134" mass="15883">MQSHSINLVVMRILFITALTLSISGCFSDLFSSKNYAWFNNQHSYQSAQYWQALKQNKQTCGDHAFKEGIRIDGVTYYERESANEADREFRINRMHIYPRVVGSHEKQLRYLHNRYERCMNRSGWVLAQVEPKK</sequence>
<organism evidence="1 2">
    <name type="scientific">Pleionea mediterranea</name>
    <dbReference type="NCBI Taxonomy" id="523701"/>
    <lineage>
        <taxon>Bacteria</taxon>
        <taxon>Pseudomonadati</taxon>
        <taxon>Pseudomonadota</taxon>
        <taxon>Gammaproteobacteria</taxon>
        <taxon>Oceanospirillales</taxon>
        <taxon>Pleioneaceae</taxon>
        <taxon>Pleionea</taxon>
    </lineage>
</organism>
<protein>
    <submittedName>
        <fullName evidence="1">Uncharacterized protein</fullName>
    </submittedName>
</protein>
<accession>A0A316FSJ1</accession>
<name>A0A316FSJ1_9GAMM</name>
<keyword evidence="2" id="KW-1185">Reference proteome</keyword>
<dbReference type="RefSeq" id="WP_109763135.1">
    <property type="nucleotide sequence ID" value="NZ_QGGU01000005.1"/>
</dbReference>
<proteinExistence type="predicted"/>
<dbReference type="AlphaFoldDB" id="A0A316FSJ1"/>
<comment type="caution">
    <text evidence="1">The sequence shown here is derived from an EMBL/GenBank/DDBJ whole genome shotgun (WGS) entry which is preliminary data.</text>
</comment>
<reference evidence="1 2" key="1">
    <citation type="submission" date="2018-05" db="EMBL/GenBank/DDBJ databases">
        <title>Genomic Encyclopedia of Type Strains, Phase IV (KMG-IV): sequencing the most valuable type-strain genomes for metagenomic binning, comparative biology and taxonomic classification.</title>
        <authorList>
            <person name="Goeker M."/>
        </authorList>
    </citation>
    <scope>NUCLEOTIDE SEQUENCE [LARGE SCALE GENOMIC DNA]</scope>
    <source>
        <strain evidence="1 2">DSM 25350</strain>
    </source>
</reference>
<dbReference type="Proteomes" id="UP000245790">
    <property type="component" value="Unassembled WGS sequence"/>
</dbReference>